<organism evidence="7 8">
    <name type="scientific">Luteococcus japonicus</name>
    <dbReference type="NCBI Taxonomy" id="33984"/>
    <lineage>
        <taxon>Bacteria</taxon>
        <taxon>Bacillati</taxon>
        <taxon>Actinomycetota</taxon>
        <taxon>Actinomycetes</taxon>
        <taxon>Propionibacteriales</taxon>
        <taxon>Propionibacteriaceae</taxon>
        <taxon>Luteococcus</taxon>
    </lineage>
</organism>
<evidence type="ECO:0000256" key="3">
    <source>
        <dbReference type="ARBA" id="ARBA00022989"/>
    </source>
</evidence>
<keyword evidence="3 5" id="KW-1133">Transmembrane helix</keyword>
<dbReference type="InterPro" id="IPR058533">
    <property type="entry name" value="Cation_efflux_TM"/>
</dbReference>
<evidence type="ECO:0000259" key="6">
    <source>
        <dbReference type="Pfam" id="PF01545"/>
    </source>
</evidence>
<comment type="caution">
    <text evidence="7">The sequence shown here is derived from an EMBL/GenBank/DDBJ whole genome shotgun (WGS) entry which is preliminary data.</text>
</comment>
<dbReference type="InterPro" id="IPR027469">
    <property type="entry name" value="Cation_efflux_TMD_sf"/>
</dbReference>
<evidence type="ECO:0000256" key="2">
    <source>
        <dbReference type="ARBA" id="ARBA00022692"/>
    </source>
</evidence>
<feature type="transmembrane region" description="Helical" evidence="5">
    <location>
        <begin position="167"/>
        <end position="184"/>
    </location>
</feature>
<sequence>MRYNLARHNGVVTHDDLPGPSLDDSPELRSGLRRTVLLVALLNLGYFFVEGIVALAIGSVSLFADSVDFFEDFAVNSLIALALGWSLSRRAVAGKVMAGIILLPALAAVWQAVSKFRNPEPPQVLSLLVTAGGAIAVNLLCTWVLARWRHHGGSMTAAAFLAARNDVIANLAIIAMGGLTWATRSGWPDIALGLFIVALNVTAAREVWEVAESETLAARALAGEEIDDD</sequence>
<keyword evidence="4 5" id="KW-0472">Membrane</keyword>
<reference evidence="7 8" key="1">
    <citation type="submission" date="2018-11" db="EMBL/GenBank/DDBJ databases">
        <title>Sequencing the genomes of 1000 actinobacteria strains.</title>
        <authorList>
            <person name="Klenk H.-P."/>
        </authorList>
    </citation>
    <scope>NUCLEOTIDE SEQUENCE [LARGE SCALE GENOMIC DNA]</scope>
    <source>
        <strain evidence="7 8">DSM 10546</strain>
    </source>
</reference>
<evidence type="ECO:0000256" key="5">
    <source>
        <dbReference type="SAM" id="Phobius"/>
    </source>
</evidence>
<dbReference type="GO" id="GO:0016020">
    <property type="term" value="C:membrane"/>
    <property type="evidence" value="ECO:0007669"/>
    <property type="project" value="UniProtKB-SubCell"/>
</dbReference>
<accession>A0A3N1ZT62</accession>
<feature type="transmembrane region" description="Helical" evidence="5">
    <location>
        <begin position="36"/>
        <end position="63"/>
    </location>
</feature>
<dbReference type="SUPFAM" id="SSF161111">
    <property type="entry name" value="Cation efflux protein transmembrane domain-like"/>
    <property type="match status" value="1"/>
</dbReference>
<feature type="transmembrane region" description="Helical" evidence="5">
    <location>
        <begin position="125"/>
        <end position="146"/>
    </location>
</feature>
<dbReference type="GO" id="GO:0008324">
    <property type="term" value="F:monoatomic cation transmembrane transporter activity"/>
    <property type="evidence" value="ECO:0007669"/>
    <property type="project" value="InterPro"/>
</dbReference>
<proteinExistence type="predicted"/>
<dbReference type="Gene3D" id="1.20.1510.10">
    <property type="entry name" value="Cation efflux protein transmembrane domain"/>
    <property type="match status" value="1"/>
</dbReference>
<dbReference type="RefSeq" id="WP_094765257.1">
    <property type="nucleotide sequence ID" value="NZ_RKHG01000001.1"/>
</dbReference>
<dbReference type="Proteomes" id="UP000275749">
    <property type="component" value="Unassembled WGS sequence"/>
</dbReference>
<keyword evidence="2 5" id="KW-0812">Transmembrane</keyword>
<dbReference type="AlphaFoldDB" id="A0A3N1ZT62"/>
<evidence type="ECO:0000256" key="4">
    <source>
        <dbReference type="ARBA" id="ARBA00023136"/>
    </source>
</evidence>
<feature type="transmembrane region" description="Helical" evidence="5">
    <location>
        <begin position="69"/>
        <end position="87"/>
    </location>
</feature>
<feature type="transmembrane region" description="Helical" evidence="5">
    <location>
        <begin position="96"/>
        <end position="113"/>
    </location>
</feature>
<gene>
    <name evidence="7" type="ORF">EDD41_0451</name>
</gene>
<comment type="subcellular location">
    <subcellularLocation>
        <location evidence="1">Membrane</location>
        <topology evidence="1">Multi-pass membrane protein</topology>
    </subcellularLocation>
</comment>
<evidence type="ECO:0000313" key="7">
    <source>
        <dbReference type="EMBL" id="ROR53312.1"/>
    </source>
</evidence>
<protein>
    <submittedName>
        <fullName evidence="7">Cation efflux family protein</fullName>
    </submittedName>
</protein>
<feature type="domain" description="Cation efflux protein transmembrane" evidence="6">
    <location>
        <begin position="36"/>
        <end position="205"/>
    </location>
</feature>
<evidence type="ECO:0000256" key="1">
    <source>
        <dbReference type="ARBA" id="ARBA00004141"/>
    </source>
</evidence>
<evidence type="ECO:0000313" key="8">
    <source>
        <dbReference type="Proteomes" id="UP000275749"/>
    </source>
</evidence>
<name>A0A3N1ZT62_9ACTN</name>
<dbReference type="Pfam" id="PF01545">
    <property type="entry name" value="Cation_efflux"/>
    <property type="match status" value="1"/>
</dbReference>
<dbReference type="EMBL" id="RKHG01000001">
    <property type="protein sequence ID" value="ROR53312.1"/>
    <property type="molecule type" value="Genomic_DNA"/>
</dbReference>